<dbReference type="RefSeq" id="WP_133264334.1">
    <property type="nucleotide sequence ID" value="NZ_JAGYGP010000001.1"/>
</dbReference>
<dbReference type="Pfam" id="PF06054">
    <property type="entry name" value="CoiA_nuc"/>
    <property type="match status" value="1"/>
</dbReference>
<dbReference type="InterPro" id="IPR057253">
    <property type="entry name" value="CoiA-like_N"/>
</dbReference>
<comment type="caution">
    <text evidence="3">The sequence shown here is derived from an EMBL/GenBank/DDBJ whole genome shotgun (WGS) entry which is preliminary data.</text>
</comment>
<name>A0A4R5N7P6_9LACO</name>
<protein>
    <recommendedName>
        <fullName evidence="5">Competence protein CoiA</fullName>
    </recommendedName>
</protein>
<feature type="domain" description="Competence protein CoiA-like N-terminal" evidence="2">
    <location>
        <begin position="14"/>
        <end position="54"/>
    </location>
</feature>
<keyword evidence="4" id="KW-1185">Reference proteome</keyword>
<dbReference type="STRING" id="907931.GCA_000165675_01290"/>
<dbReference type="Pfam" id="PF25164">
    <property type="entry name" value="CoiA_N"/>
    <property type="match status" value="1"/>
</dbReference>
<evidence type="ECO:0000313" key="3">
    <source>
        <dbReference type="EMBL" id="TDG67906.1"/>
    </source>
</evidence>
<evidence type="ECO:0008006" key="5">
    <source>
        <dbReference type="Google" id="ProtNLM"/>
    </source>
</evidence>
<evidence type="ECO:0000313" key="4">
    <source>
        <dbReference type="Proteomes" id="UP000295681"/>
    </source>
</evidence>
<evidence type="ECO:0000259" key="1">
    <source>
        <dbReference type="Pfam" id="PF06054"/>
    </source>
</evidence>
<dbReference type="AlphaFoldDB" id="A0A4R5N7P6"/>
<feature type="domain" description="Competence protein CoiA nuclease-like" evidence="1">
    <location>
        <begin position="59"/>
        <end position="180"/>
    </location>
</feature>
<accession>A0A4R5N7P6</accession>
<sequence length="347" mass="41627">MFIAIDAHHHYIRADQANKKAHYYCPGCREKVVLKNGDVKRNHFAHLIDTQCHSFTENESFEHLVGKLAIAASLKKYGEVLLESVIPNITQRPDILLKTVNKTYAFEYQCSPISWQRYMERNEGYISEHIEYYWILGEKYFSTKTGQRTMMKFLNHKKILFYIPKIQKFVQFENFRKYDFSSMQYDQIFRNEIFGQIVDKKFKQQKLPSLGKQLMKLQSLIFGKRIDVKLIASLYEQQYQLIQAPWWIHQGALFGLRISNWQWRISIILLLAKIGVHNFIQRRQFNQKLKKYFYDTLDDTYIDYCINQTLYELEIINIINITEKYIIILHLPKWYDSLEEKLAETPK</sequence>
<dbReference type="InterPro" id="IPR010330">
    <property type="entry name" value="CoiA_nuc"/>
</dbReference>
<organism evidence="3 4">
    <name type="scientific">Leuconostoc fallax</name>
    <dbReference type="NCBI Taxonomy" id="1251"/>
    <lineage>
        <taxon>Bacteria</taxon>
        <taxon>Bacillati</taxon>
        <taxon>Bacillota</taxon>
        <taxon>Bacilli</taxon>
        <taxon>Lactobacillales</taxon>
        <taxon>Lactobacillaceae</taxon>
        <taxon>Leuconostoc</taxon>
    </lineage>
</organism>
<proteinExistence type="predicted"/>
<reference evidence="3 4" key="1">
    <citation type="journal article" date="2019" name="Appl. Microbiol. Biotechnol.">
        <title>Uncovering carbohydrate metabolism through a genotype-phenotype association study of 56 lactic acid bacteria genomes.</title>
        <authorList>
            <person name="Buron-Moles G."/>
            <person name="Chailyan A."/>
            <person name="Dolejs I."/>
            <person name="Forster J."/>
            <person name="Miks M.H."/>
        </authorList>
    </citation>
    <scope>NUCLEOTIDE SEQUENCE [LARGE SCALE GENOMIC DNA]</scope>
    <source>
        <strain evidence="3 4">ATCC 700006</strain>
    </source>
</reference>
<dbReference type="EMBL" id="PUFI01000014">
    <property type="protein sequence ID" value="TDG67906.1"/>
    <property type="molecule type" value="Genomic_DNA"/>
</dbReference>
<gene>
    <name evidence="3" type="ORF">C5L23_000212</name>
</gene>
<evidence type="ECO:0000259" key="2">
    <source>
        <dbReference type="Pfam" id="PF25164"/>
    </source>
</evidence>
<dbReference type="Proteomes" id="UP000295681">
    <property type="component" value="Unassembled WGS sequence"/>
</dbReference>